<protein>
    <recommendedName>
        <fullName evidence="6">Bifunctional ligase/repressor BirA</fullName>
    </recommendedName>
    <alternativeName>
        <fullName evidence="6">Biotin operon repressor</fullName>
    </alternativeName>
    <alternativeName>
        <fullName evidence="6">Biotin--[acetyl-CoA-carboxylase] ligase</fullName>
        <ecNumber evidence="6">6.3.4.15</ecNumber>
    </alternativeName>
    <alternativeName>
        <fullName evidence="6">Biotin--protein ligase</fullName>
    </alternativeName>
    <alternativeName>
        <fullName evidence="6">Biotin-[acetyl-CoA carboxylase] synthetase</fullName>
    </alternativeName>
</protein>
<keyword evidence="6" id="KW-0678">Repressor</keyword>
<dbReference type="HAMAP" id="MF_00978">
    <property type="entry name" value="Bifunct_BirA"/>
    <property type="match status" value="1"/>
</dbReference>
<gene>
    <name evidence="6 8" type="primary">birA</name>
    <name evidence="8" type="ORF">NM686_015090</name>
</gene>
<comment type="catalytic activity">
    <reaction evidence="5 6">
        <text>biotin + L-lysyl-[protein] + ATP = N(6)-biotinyl-L-lysyl-[protein] + AMP + diphosphate + H(+)</text>
        <dbReference type="Rhea" id="RHEA:11756"/>
        <dbReference type="Rhea" id="RHEA-COMP:9752"/>
        <dbReference type="Rhea" id="RHEA-COMP:10505"/>
        <dbReference type="ChEBI" id="CHEBI:15378"/>
        <dbReference type="ChEBI" id="CHEBI:29969"/>
        <dbReference type="ChEBI" id="CHEBI:30616"/>
        <dbReference type="ChEBI" id="CHEBI:33019"/>
        <dbReference type="ChEBI" id="CHEBI:57586"/>
        <dbReference type="ChEBI" id="CHEBI:83144"/>
        <dbReference type="ChEBI" id="CHEBI:456215"/>
        <dbReference type="EC" id="6.3.4.15"/>
    </reaction>
</comment>
<keyword evidence="6" id="KW-0805">Transcription regulation</keyword>
<dbReference type="InterPro" id="IPR004143">
    <property type="entry name" value="BPL_LPL_catalytic"/>
</dbReference>
<evidence type="ECO:0000256" key="1">
    <source>
        <dbReference type="ARBA" id="ARBA00022598"/>
    </source>
</evidence>
<evidence type="ECO:0000313" key="8">
    <source>
        <dbReference type="EMBL" id="WAR43696.1"/>
    </source>
</evidence>
<evidence type="ECO:0000313" key="9">
    <source>
        <dbReference type="Proteomes" id="UP001162780"/>
    </source>
</evidence>
<keyword evidence="9" id="KW-1185">Reference proteome</keyword>
<keyword evidence="6" id="KW-0804">Transcription</keyword>
<dbReference type="Pfam" id="PF02237">
    <property type="entry name" value="BPL_C"/>
    <property type="match status" value="1"/>
</dbReference>
<dbReference type="Gene3D" id="2.30.30.100">
    <property type="match status" value="1"/>
</dbReference>
<dbReference type="InterPro" id="IPR036388">
    <property type="entry name" value="WH-like_DNA-bd_sf"/>
</dbReference>
<dbReference type="InterPro" id="IPR008988">
    <property type="entry name" value="Transcriptional_repressor_C"/>
</dbReference>
<feature type="domain" description="BPL/LPL catalytic" evidence="7">
    <location>
        <begin position="70"/>
        <end position="264"/>
    </location>
</feature>
<dbReference type="Pfam" id="PF03099">
    <property type="entry name" value="BPL_LplA_LipB"/>
    <property type="match status" value="1"/>
</dbReference>
<keyword evidence="4 6" id="KW-0092">Biotin</keyword>
<dbReference type="Gene3D" id="3.30.930.10">
    <property type="entry name" value="Bira Bifunctional Protein, Domain 2"/>
    <property type="match status" value="1"/>
</dbReference>
<dbReference type="EC" id="6.3.4.15" evidence="6"/>
<organism evidence="8 9">
    <name type="scientific">Methylomonas rapida</name>
    <dbReference type="NCBI Taxonomy" id="2963939"/>
    <lineage>
        <taxon>Bacteria</taxon>
        <taxon>Pseudomonadati</taxon>
        <taxon>Pseudomonadota</taxon>
        <taxon>Gammaproteobacteria</taxon>
        <taxon>Methylococcales</taxon>
        <taxon>Methylococcaceae</taxon>
        <taxon>Methylomonas</taxon>
    </lineage>
</organism>
<dbReference type="Proteomes" id="UP001162780">
    <property type="component" value="Chromosome"/>
</dbReference>
<evidence type="ECO:0000256" key="4">
    <source>
        <dbReference type="ARBA" id="ARBA00023267"/>
    </source>
</evidence>
<sequence length="330" mass="36265">MLISDNLKHLLQVLADGHFHSGTELARVLAVSRTAVWKHLQSLAELGIDVVGVHGKGYRLQKPLQLLDAGQIEAHLDAWIVPLLRGIDIHAVIASTNAYLMEIANRSQISGRVCLAEYQTAGKGRRGRAWVSPFGHNIYLSIVWHYPGGPAAIAGLSLAVGIAVVRALRKLGIDEVNLKWPNDIYWRGRKLAGILIEVSGESGGPCHAVIGLGLNVYLPGRQAETIEQAWVDLQQIAGDEIILQRNRLVALLLNEMLPIIAGFEPAMLRNHVEEWREYDCMRGREATLFIGQQRFDGVVRGIDDQGLLLMESGEGEIRAFASGEVSFRAS</sequence>
<feature type="binding site" evidence="6">
    <location>
        <position position="190"/>
    </location>
    <ligand>
        <name>biotin</name>
        <dbReference type="ChEBI" id="CHEBI:57586"/>
    </ligand>
</feature>
<dbReference type="InterPro" id="IPR003142">
    <property type="entry name" value="BPL_C"/>
</dbReference>
<keyword evidence="1 6" id="KW-0436">Ligase</keyword>
<keyword evidence="3 6" id="KW-0067">ATP-binding</keyword>
<feature type="binding site" evidence="6">
    <location>
        <position position="119"/>
    </location>
    <ligand>
        <name>biotin</name>
        <dbReference type="ChEBI" id="CHEBI:57586"/>
    </ligand>
</feature>
<dbReference type="SUPFAM" id="SSF50037">
    <property type="entry name" value="C-terminal domain of transcriptional repressors"/>
    <property type="match status" value="1"/>
</dbReference>
<reference evidence="8" key="1">
    <citation type="submission" date="2022-11" db="EMBL/GenBank/DDBJ databases">
        <title>Methylomonas rapida sp. nov., Carotenoid-Producing Obligate Methanotrophs with High Growth Characteristics and Biotechnological Potential.</title>
        <authorList>
            <person name="Tikhonova E.N."/>
            <person name="Suleimanov R.Z."/>
            <person name="Miroshnikov K."/>
            <person name="Oshkin I.Y."/>
            <person name="Belova S.E."/>
            <person name="Danilova O.V."/>
            <person name="Ashikhmin A."/>
            <person name="Konopkin A."/>
            <person name="But S.Y."/>
            <person name="Khmelenina V.N."/>
            <person name="Kuznetsov N."/>
            <person name="Pimenov N.V."/>
            <person name="Dedysh S.N."/>
        </authorList>
    </citation>
    <scope>NUCLEOTIDE SEQUENCE</scope>
    <source>
        <strain evidence="8">MP1</strain>
    </source>
</reference>
<dbReference type="NCBIfam" id="TIGR00121">
    <property type="entry name" value="birA_ligase"/>
    <property type="match status" value="1"/>
</dbReference>
<keyword evidence="6" id="KW-0238">DNA-binding</keyword>
<dbReference type="InterPro" id="IPR045864">
    <property type="entry name" value="aa-tRNA-synth_II/BPL/LPL"/>
</dbReference>
<dbReference type="RefSeq" id="WP_255188683.1">
    <property type="nucleotide sequence ID" value="NZ_CP113517.1"/>
</dbReference>
<dbReference type="InterPro" id="IPR030855">
    <property type="entry name" value="Bifunct_BirA"/>
</dbReference>
<dbReference type="PANTHER" id="PTHR12835:SF5">
    <property type="entry name" value="BIOTIN--PROTEIN LIGASE"/>
    <property type="match status" value="1"/>
</dbReference>
<dbReference type="Gene3D" id="1.10.10.10">
    <property type="entry name" value="Winged helix-like DNA-binding domain superfamily/Winged helix DNA-binding domain"/>
    <property type="match status" value="1"/>
</dbReference>
<comment type="similarity">
    <text evidence="6">Belongs to the biotin--protein ligase family.</text>
</comment>
<evidence type="ECO:0000256" key="3">
    <source>
        <dbReference type="ARBA" id="ARBA00022840"/>
    </source>
</evidence>
<proteinExistence type="inferred from homology"/>
<accession>A0ABY7GGW2</accession>
<dbReference type="GO" id="GO:0004077">
    <property type="term" value="F:biotin--[biotin carboxyl-carrier protein] ligase activity"/>
    <property type="evidence" value="ECO:0007669"/>
    <property type="project" value="UniProtKB-EC"/>
</dbReference>
<evidence type="ECO:0000259" key="7">
    <source>
        <dbReference type="PROSITE" id="PS51733"/>
    </source>
</evidence>
<feature type="binding site" evidence="6">
    <location>
        <begin position="95"/>
        <end position="97"/>
    </location>
    <ligand>
        <name>biotin</name>
        <dbReference type="ChEBI" id="CHEBI:57586"/>
    </ligand>
</feature>
<dbReference type="InterPro" id="IPR004408">
    <property type="entry name" value="Biotin_CoA_COase_ligase"/>
</dbReference>
<dbReference type="InterPro" id="IPR036390">
    <property type="entry name" value="WH_DNA-bd_sf"/>
</dbReference>
<dbReference type="CDD" id="cd16442">
    <property type="entry name" value="BPL"/>
    <property type="match status" value="1"/>
</dbReference>
<feature type="DNA-binding region" description="H-T-H motif" evidence="6">
    <location>
        <begin position="22"/>
        <end position="41"/>
    </location>
</feature>
<dbReference type="SUPFAM" id="SSF55681">
    <property type="entry name" value="Class II aaRS and biotin synthetases"/>
    <property type="match status" value="1"/>
</dbReference>
<dbReference type="InterPro" id="IPR013196">
    <property type="entry name" value="HTH_11"/>
</dbReference>
<dbReference type="EMBL" id="CP113517">
    <property type="protein sequence ID" value="WAR43696.1"/>
    <property type="molecule type" value="Genomic_DNA"/>
</dbReference>
<evidence type="ECO:0000256" key="6">
    <source>
        <dbReference type="HAMAP-Rule" id="MF_00978"/>
    </source>
</evidence>
<keyword evidence="2 6" id="KW-0547">Nucleotide-binding</keyword>
<evidence type="ECO:0000256" key="5">
    <source>
        <dbReference type="ARBA" id="ARBA00047846"/>
    </source>
</evidence>
<dbReference type="SUPFAM" id="SSF46785">
    <property type="entry name" value="Winged helix' DNA-binding domain"/>
    <property type="match status" value="1"/>
</dbReference>
<dbReference type="NCBIfam" id="NF008847">
    <property type="entry name" value="PRK11886.1-2"/>
    <property type="match status" value="1"/>
</dbReference>
<evidence type="ECO:0000256" key="2">
    <source>
        <dbReference type="ARBA" id="ARBA00022741"/>
    </source>
</evidence>
<dbReference type="PROSITE" id="PS51733">
    <property type="entry name" value="BPL_LPL_CATALYTIC"/>
    <property type="match status" value="1"/>
</dbReference>
<dbReference type="Pfam" id="PF08279">
    <property type="entry name" value="HTH_11"/>
    <property type="match status" value="1"/>
</dbReference>
<dbReference type="PANTHER" id="PTHR12835">
    <property type="entry name" value="BIOTIN PROTEIN LIGASE"/>
    <property type="match status" value="1"/>
</dbReference>
<name>A0ABY7GGW2_9GAMM</name>
<comment type="function">
    <text evidence="6">Acts both as a biotin--[acetyl-CoA-carboxylase] ligase and a biotin-operon repressor. In the presence of ATP, BirA activates biotin to form the BirA-biotinyl-5'-adenylate (BirA-bio-5'-AMP or holoBirA) complex. HoloBirA can either transfer the biotinyl moiety to the biotin carboxyl carrier protein (BCCP) subunit of acetyl-CoA carboxylase, or bind to the biotin operator site and inhibit transcription of the operon.</text>
</comment>
<comment type="caution">
    <text evidence="6">Lacks conserved residue(s) required for the propagation of feature annotation.</text>
</comment>